<dbReference type="EMBL" id="BMAW01025378">
    <property type="protein sequence ID" value="GFT92257.1"/>
    <property type="molecule type" value="Genomic_DNA"/>
</dbReference>
<name>A0A8X6PVS8_NEPPI</name>
<organism evidence="1 2">
    <name type="scientific">Nephila pilipes</name>
    <name type="common">Giant wood spider</name>
    <name type="synonym">Nephila maculata</name>
    <dbReference type="NCBI Taxonomy" id="299642"/>
    <lineage>
        <taxon>Eukaryota</taxon>
        <taxon>Metazoa</taxon>
        <taxon>Ecdysozoa</taxon>
        <taxon>Arthropoda</taxon>
        <taxon>Chelicerata</taxon>
        <taxon>Arachnida</taxon>
        <taxon>Araneae</taxon>
        <taxon>Araneomorphae</taxon>
        <taxon>Entelegynae</taxon>
        <taxon>Araneoidea</taxon>
        <taxon>Nephilidae</taxon>
        <taxon>Nephila</taxon>
    </lineage>
</organism>
<reference evidence="1" key="1">
    <citation type="submission" date="2020-08" db="EMBL/GenBank/DDBJ databases">
        <title>Multicomponent nature underlies the extraordinary mechanical properties of spider dragline silk.</title>
        <authorList>
            <person name="Kono N."/>
            <person name="Nakamura H."/>
            <person name="Mori M."/>
            <person name="Yoshida Y."/>
            <person name="Ohtoshi R."/>
            <person name="Malay A.D."/>
            <person name="Moran D.A.P."/>
            <person name="Tomita M."/>
            <person name="Numata K."/>
            <person name="Arakawa K."/>
        </authorList>
    </citation>
    <scope>NUCLEOTIDE SEQUENCE</scope>
</reference>
<sequence>MTAIIPCLSNVAISYRFGTLLRIQKHSETFMEEKDKETGKGEKWSMIVRETDFGRLFDFLFFCEIH</sequence>
<proteinExistence type="predicted"/>
<protein>
    <submittedName>
        <fullName evidence="1">Uncharacterized protein</fullName>
    </submittedName>
</protein>
<evidence type="ECO:0000313" key="1">
    <source>
        <dbReference type="EMBL" id="GFT92257.1"/>
    </source>
</evidence>
<accession>A0A8X6PVS8</accession>
<evidence type="ECO:0000313" key="2">
    <source>
        <dbReference type="Proteomes" id="UP000887013"/>
    </source>
</evidence>
<keyword evidence="2" id="KW-1185">Reference proteome</keyword>
<dbReference type="AlphaFoldDB" id="A0A8X6PVS8"/>
<dbReference type="Proteomes" id="UP000887013">
    <property type="component" value="Unassembled WGS sequence"/>
</dbReference>
<gene>
    <name evidence="1" type="ORF">NPIL_522431</name>
</gene>
<comment type="caution">
    <text evidence="1">The sequence shown here is derived from an EMBL/GenBank/DDBJ whole genome shotgun (WGS) entry which is preliminary data.</text>
</comment>